<dbReference type="PANTHER" id="PTHR18868:SF45">
    <property type="entry name" value="OS03G0109900 PROTEIN"/>
    <property type="match status" value="1"/>
</dbReference>
<protein>
    <submittedName>
        <fullName evidence="1">Uncharacterized protein</fullName>
    </submittedName>
</protein>
<dbReference type="PANTHER" id="PTHR18868">
    <property type="entry name" value="OS07G0665300 PROTEIN-RELATED"/>
    <property type="match status" value="1"/>
</dbReference>
<reference evidence="1 2" key="1">
    <citation type="submission" date="2017-09" db="EMBL/GenBank/DDBJ databases">
        <authorList>
            <consortium name="International Durum Wheat Genome Sequencing Consortium (IDWGSC)"/>
            <person name="Milanesi L."/>
        </authorList>
    </citation>
    <scope>NUCLEOTIDE SEQUENCE [LARGE SCALE GENOMIC DNA]</scope>
    <source>
        <strain evidence="2">cv. Svevo</strain>
    </source>
</reference>
<evidence type="ECO:0000313" key="1">
    <source>
        <dbReference type="EMBL" id="VAH35528.1"/>
    </source>
</evidence>
<dbReference type="AlphaFoldDB" id="A0A9R1P2G2"/>
<dbReference type="Gene3D" id="2.40.10.10">
    <property type="entry name" value="Trypsin-like serine proteases"/>
    <property type="match status" value="2"/>
</dbReference>
<organism evidence="1 2">
    <name type="scientific">Triticum turgidum subsp. durum</name>
    <name type="common">Durum wheat</name>
    <name type="synonym">Triticum durum</name>
    <dbReference type="NCBI Taxonomy" id="4567"/>
    <lineage>
        <taxon>Eukaryota</taxon>
        <taxon>Viridiplantae</taxon>
        <taxon>Streptophyta</taxon>
        <taxon>Embryophyta</taxon>
        <taxon>Tracheophyta</taxon>
        <taxon>Spermatophyta</taxon>
        <taxon>Magnoliopsida</taxon>
        <taxon>Liliopsida</taxon>
        <taxon>Poales</taxon>
        <taxon>Poaceae</taxon>
        <taxon>BOP clade</taxon>
        <taxon>Pooideae</taxon>
        <taxon>Triticodae</taxon>
        <taxon>Triticeae</taxon>
        <taxon>Triticinae</taxon>
        <taxon>Triticum</taxon>
    </lineage>
</organism>
<dbReference type="EMBL" id="LT934113">
    <property type="protein sequence ID" value="VAH35528.1"/>
    <property type="molecule type" value="Genomic_DNA"/>
</dbReference>
<keyword evidence="2" id="KW-1185">Reference proteome</keyword>
<name>A0A9R1P2G2_TRITD</name>
<dbReference type="SUPFAM" id="SSF50494">
    <property type="entry name" value="Trypsin-like serine proteases"/>
    <property type="match status" value="2"/>
</dbReference>
<dbReference type="Gramene" id="TRITD2Av1G244870.1">
    <property type="protein sequence ID" value="TRITD2Av1G244870.1"/>
    <property type="gene ID" value="TRITD2Av1G244870"/>
</dbReference>
<evidence type="ECO:0000313" key="2">
    <source>
        <dbReference type="Proteomes" id="UP000324705"/>
    </source>
</evidence>
<sequence length="625" mass="70300">MWKAKRGGDHLTRSFPKSRKASKNESLVSVALMFYFLQLGHFLGDCDQGVRSRLSDGLISYLSRSVASITLCNGDTVLFSCSGIAMERQGRHLTRFLTSASLVRALNGTNKDHDDLKIEVRHEGNEVYMGWMAEFDLDRNFAVVNVHAFLENVQVGSFQPALEILPHGELLIVIGRGVSGEIMTKNVEFNGDSRVSEDDEDLDCKISEAWDGGPLLSVDGKVVGMNLFLTTRKAVFLPWGTILKHLEHYWTSQQKKTGLARFAVRPTCVKSNSHPEAVHGDLLNQEQLDLDSMGYPKLPSSMLGAGMILVDTFEETFGDIHGEGVWRKFSKSASNINCNVVALASFNGEKRYFACTGFFIEWNGSTVILTSASLVRNSGDENKIVENLRIEVLLNNQYREGTLLHYSLHYNVALVSVKDYPALRPSNTLLRWKKDFKVVAVGRCFKSGMLMATSGDMVSWTGTLDRDFLVTSTCKITKAILYFFIPIFSCLDGDVIGMNFYDKRIGTPFLLLVDIYKILASFETKSELGEVGNDSDPSGALFWKMDEDNKTKLNRWPVPMPRWRNPDYVDEDKSDDDDEVFDHKSGRAPPMDGYFKGKKLMLFRCSHALDWSHNLHIIACFGWQK</sequence>
<accession>A0A9R1P2G2</accession>
<dbReference type="Pfam" id="PF13365">
    <property type="entry name" value="Trypsin_2"/>
    <property type="match status" value="1"/>
</dbReference>
<dbReference type="Proteomes" id="UP000324705">
    <property type="component" value="Chromosome 2A"/>
</dbReference>
<dbReference type="OMA" id="SGDMVSW"/>
<proteinExistence type="predicted"/>
<dbReference type="InterPro" id="IPR043504">
    <property type="entry name" value="Peptidase_S1_PA_chymotrypsin"/>
</dbReference>
<dbReference type="InterPro" id="IPR009003">
    <property type="entry name" value="Peptidase_S1_PA"/>
</dbReference>
<gene>
    <name evidence="1" type="ORF">TRITD_2Av1G244870</name>
</gene>